<dbReference type="AlphaFoldDB" id="C4Z1S8"/>
<dbReference type="HOGENOM" id="CLU_2769670_0_0_9"/>
<proteinExistence type="predicted"/>
<reference evidence="1 2" key="1">
    <citation type="journal article" date="2009" name="Proc. Natl. Acad. Sci. U.S.A.">
        <title>Characterizing a model human gut microbiota composed of members of its two dominant bacterial phyla.</title>
        <authorList>
            <person name="Mahowald M.A."/>
            <person name="Rey F.E."/>
            <person name="Seedorf H."/>
            <person name="Turnbaugh P.J."/>
            <person name="Fulton R.S."/>
            <person name="Wollam A."/>
            <person name="Shah N."/>
            <person name="Wang C."/>
            <person name="Magrini V."/>
            <person name="Wilson R.K."/>
            <person name="Cantarel B.L."/>
            <person name="Coutinho P.M."/>
            <person name="Henrissat B."/>
            <person name="Crock L.W."/>
            <person name="Russell A."/>
            <person name="Verberkmoes N.C."/>
            <person name="Hettich R.L."/>
            <person name="Gordon J.I."/>
        </authorList>
    </citation>
    <scope>NUCLEOTIDE SEQUENCE [LARGE SCALE GENOMIC DNA]</scope>
    <source>
        <strain evidence="2">ATCC 27750 / DSM 3376 / VPI C15-48 / C15-B4</strain>
    </source>
</reference>
<accession>C4Z1S8</accession>
<sequence length="69" mass="7924">MISPLYKLLSITIANSALGSLSVPMGPMRIRHNDLFICHKQLSYCITMLHYMQALFQKVIKMLQKESIL</sequence>
<dbReference type="KEGG" id="eel:EUBELI_01446"/>
<name>C4Z1S8_LACE2</name>
<gene>
    <name evidence="1" type="ordered locus">EUBELI_01446</name>
</gene>
<keyword evidence="2" id="KW-1185">Reference proteome</keyword>
<dbReference type="STRING" id="515620.EUBELI_01446"/>
<dbReference type="Proteomes" id="UP000001476">
    <property type="component" value="Chromosome"/>
</dbReference>
<evidence type="ECO:0000313" key="2">
    <source>
        <dbReference type="Proteomes" id="UP000001476"/>
    </source>
</evidence>
<protein>
    <submittedName>
        <fullName evidence="1">Uncharacterized protein</fullName>
    </submittedName>
</protein>
<dbReference type="EMBL" id="CP001104">
    <property type="protein sequence ID" value="ACR72439.1"/>
    <property type="molecule type" value="Genomic_DNA"/>
</dbReference>
<organism evidence="1 2">
    <name type="scientific">Lachnospira eligens (strain ATCC 27750 / DSM 3376 / VPI C15-48 / C15-B4)</name>
    <name type="common">Eubacterium eligens</name>
    <dbReference type="NCBI Taxonomy" id="515620"/>
    <lineage>
        <taxon>Bacteria</taxon>
        <taxon>Bacillati</taxon>
        <taxon>Bacillota</taxon>
        <taxon>Clostridia</taxon>
        <taxon>Lachnospirales</taxon>
        <taxon>Lachnospiraceae</taxon>
        <taxon>Lachnospira</taxon>
    </lineage>
</organism>
<evidence type="ECO:0000313" key="1">
    <source>
        <dbReference type="EMBL" id="ACR72439.1"/>
    </source>
</evidence>